<name>A0ABD6C1J2_9EURY</name>
<sequence length="213" mass="23080">MPISIPPWLSQLYYLLTAPGVVIHELAHKHTAEDLGLAIAEYRLFKFGSPAGYVKHETPRTYRGILAVAAAPFLLNTMFAFSLYLAIGISIHYTSLESLSYLQIALLCGGFWIALSSSLHAFPSAQDISNINTAAKARWANTPLGSRGVLAILAMPIFLLKHPSVVFSLPLVGVLLLLDRARAIGSHFLFAGAVIATALYTLDIIYPFLATAI</sequence>
<accession>A0ABD6C1J2</accession>
<dbReference type="RefSeq" id="WP_256418089.1">
    <property type="nucleotide sequence ID" value="NZ_JANHDL010000004.1"/>
</dbReference>
<feature type="transmembrane region" description="Helical" evidence="1">
    <location>
        <begin position="188"/>
        <end position="209"/>
    </location>
</feature>
<gene>
    <name evidence="2" type="ORF">ACFR9T_06805</name>
</gene>
<feature type="transmembrane region" description="Helical" evidence="1">
    <location>
        <begin position="99"/>
        <end position="122"/>
    </location>
</feature>
<dbReference type="EMBL" id="JBHUDB010000002">
    <property type="protein sequence ID" value="MFD1570298.1"/>
    <property type="molecule type" value="Genomic_DNA"/>
</dbReference>
<protein>
    <recommendedName>
        <fullName evidence="4">DUF3267 domain-containing protein</fullName>
    </recommendedName>
</protein>
<keyword evidence="3" id="KW-1185">Reference proteome</keyword>
<organism evidence="2 3">
    <name type="scientific">Halorubrum laminariae</name>
    <dbReference type="NCBI Taxonomy" id="1433523"/>
    <lineage>
        <taxon>Archaea</taxon>
        <taxon>Methanobacteriati</taxon>
        <taxon>Methanobacteriota</taxon>
        <taxon>Stenosarchaea group</taxon>
        <taxon>Halobacteria</taxon>
        <taxon>Halobacteriales</taxon>
        <taxon>Haloferacaceae</taxon>
        <taxon>Halorubrum</taxon>
    </lineage>
</organism>
<feature type="transmembrane region" description="Helical" evidence="1">
    <location>
        <begin position="149"/>
        <end position="176"/>
    </location>
</feature>
<evidence type="ECO:0008006" key="4">
    <source>
        <dbReference type="Google" id="ProtNLM"/>
    </source>
</evidence>
<keyword evidence="1" id="KW-0472">Membrane</keyword>
<comment type="caution">
    <text evidence="2">The sequence shown here is derived from an EMBL/GenBank/DDBJ whole genome shotgun (WGS) entry which is preliminary data.</text>
</comment>
<evidence type="ECO:0000256" key="1">
    <source>
        <dbReference type="SAM" id="Phobius"/>
    </source>
</evidence>
<proteinExistence type="predicted"/>
<keyword evidence="1" id="KW-1133">Transmembrane helix</keyword>
<feature type="transmembrane region" description="Helical" evidence="1">
    <location>
        <begin position="65"/>
        <end position="87"/>
    </location>
</feature>
<keyword evidence="1" id="KW-0812">Transmembrane</keyword>
<evidence type="ECO:0000313" key="2">
    <source>
        <dbReference type="EMBL" id="MFD1570298.1"/>
    </source>
</evidence>
<dbReference type="AlphaFoldDB" id="A0ABD6C1J2"/>
<reference evidence="2 3" key="1">
    <citation type="journal article" date="2019" name="Int. J. Syst. Evol. Microbiol.">
        <title>The Global Catalogue of Microorganisms (GCM) 10K type strain sequencing project: providing services to taxonomists for standard genome sequencing and annotation.</title>
        <authorList>
            <consortium name="The Broad Institute Genomics Platform"/>
            <consortium name="The Broad Institute Genome Sequencing Center for Infectious Disease"/>
            <person name="Wu L."/>
            <person name="Ma J."/>
        </authorList>
    </citation>
    <scope>NUCLEOTIDE SEQUENCE [LARGE SCALE GENOMIC DNA]</scope>
    <source>
        <strain evidence="2 3">CGMCC 1.12689</strain>
    </source>
</reference>
<dbReference type="Proteomes" id="UP001597185">
    <property type="component" value="Unassembled WGS sequence"/>
</dbReference>
<evidence type="ECO:0000313" key="3">
    <source>
        <dbReference type="Proteomes" id="UP001597185"/>
    </source>
</evidence>